<dbReference type="Pfam" id="PF01427">
    <property type="entry name" value="Peptidase_M15"/>
    <property type="match status" value="1"/>
</dbReference>
<dbReference type="InterPro" id="IPR009045">
    <property type="entry name" value="Zn_M74/Hedgehog-like"/>
</dbReference>
<keyword evidence="2 9" id="KW-0645">Protease</keyword>
<evidence type="ECO:0000256" key="9">
    <source>
        <dbReference type="HAMAP-Rule" id="MF_01924"/>
    </source>
</evidence>
<comment type="catalytic activity">
    <reaction evidence="1 9 10">
        <text>D-alanyl-D-alanine + H2O = 2 D-alanine</text>
        <dbReference type="Rhea" id="RHEA:20661"/>
        <dbReference type="ChEBI" id="CHEBI:15377"/>
        <dbReference type="ChEBI" id="CHEBI:57416"/>
        <dbReference type="ChEBI" id="CHEBI:57822"/>
        <dbReference type="EC" id="3.4.13.22"/>
    </reaction>
</comment>
<dbReference type="GO" id="GO:0008270">
    <property type="term" value="F:zinc ion binding"/>
    <property type="evidence" value="ECO:0007669"/>
    <property type="project" value="UniProtKB-UniRule"/>
</dbReference>
<evidence type="ECO:0000256" key="6">
    <source>
        <dbReference type="ARBA" id="ARBA00022997"/>
    </source>
</evidence>
<keyword evidence="5 9" id="KW-0862">Zinc</keyword>
<keyword evidence="6 9" id="KW-0224">Dipeptidase</keyword>
<dbReference type="RefSeq" id="WP_184043184.1">
    <property type="nucleotide sequence ID" value="NZ_JACIGK010000007.1"/>
</dbReference>
<dbReference type="GO" id="GO:0008237">
    <property type="term" value="F:metallopeptidase activity"/>
    <property type="evidence" value="ECO:0007669"/>
    <property type="project" value="UniProtKB-KW"/>
</dbReference>
<comment type="caution">
    <text evidence="11">The sequence shown here is derived from an EMBL/GenBank/DDBJ whole genome shotgun (WGS) entry which is preliminary data.</text>
</comment>
<evidence type="ECO:0000256" key="2">
    <source>
        <dbReference type="ARBA" id="ARBA00022670"/>
    </source>
</evidence>
<accession>A0A7W6RCU6</accession>
<dbReference type="CDD" id="cd14840">
    <property type="entry name" value="D-Ala-D-Ala_dipeptidase_Aad"/>
    <property type="match status" value="1"/>
</dbReference>
<dbReference type="AlphaFoldDB" id="A0A7W6RCU6"/>
<dbReference type="EMBL" id="JACIGK010000007">
    <property type="protein sequence ID" value="MBB4265558.1"/>
    <property type="molecule type" value="Genomic_DNA"/>
</dbReference>
<name>A0A7W6RCU6_9PROT</name>
<dbReference type="HAMAP" id="MF_01924">
    <property type="entry name" value="A_A_dipeptidase"/>
    <property type="match status" value="1"/>
</dbReference>
<dbReference type="PANTHER" id="PTHR43126:SF1">
    <property type="entry name" value="D-ALANYL-D-ALANINE DIPEPTIDASE"/>
    <property type="match status" value="1"/>
</dbReference>
<dbReference type="GO" id="GO:0160237">
    <property type="term" value="F:D-Ala-D-Ala dipeptidase activity"/>
    <property type="evidence" value="ECO:0007669"/>
    <property type="project" value="UniProtKB-EC"/>
</dbReference>
<dbReference type="InterPro" id="IPR000755">
    <property type="entry name" value="A_A_dipeptidase"/>
</dbReference>
<dbReference type="NCBIfam" id="NF007557">
    <property type="entry name" value="PRK10178.1"/>
    <property type="match status" value="1"/>
</dbReference>
<feature type="binding site" evidence="9">
    <location>
        <position position="161"/>
    </location>
    <ligand>
        <name>Zn(2+)</name>
        <dbReference type="ChEBI" id="CHEBI:29105"/>
        <note>catalytic</note>
    </ligand>
</feature>
<keyword evidence="7 9" id="KW-0482">Metalloprotease</keyword>
<evidence type="ECO:0000256" key="10">
    <source>
        <dbReference type="PIRNR" id="PIRNR026671"/>
    </source>
</evidence>
<dbReference type="GO" id="GO:0071555">
    <property type="term" value="P:cell wall organization"/>
    <property type="evidence" value="ECO:0007669"/>
    <property type="project" value="UniProtKB-KW"/>
</dbReference>
<evidence type="ECO:0000256" key="4">
    <source>
        <dbReference type="ARBA" id="ARBA00022801"/>
    </source>
</evidence>
<comment type="function">
    <text evidence="9 10">Catalyzes hydrolysis of the D-alanyl-D-alanine dipeptide.</text>
</comment>
<dbReference type="PANTHER" id="PTHR43126">
    <property type="entry name" value="D-ALANYL-D-ALANINE DIPEPTIDASE"/>
    <property type="match status" value="1"/>
</dbReference>
<organism evidence="11 12">
    <name type="scientific">Roseospira visakhapatnamensis</name>
    <dbReference type="NCBI Taxonomy" id="390880"/>
    <lineage>
        <taxon>Bacteria</taxon>
        <taxon>Pseudomonadati</taxon>
        <taxon>Pseudomonadota</taxon>
        <taxon>Alphaproteobacteria</taxon>
        <taxon>Rhodospirillales</taxon>
        <taxon>Rhodospirillaceae</taxon>
        <taxon>Roseospira</taxon>
    </lineage>
</organism>
<evidence type="ECO:0000256" key="3">
    <source>
        <dbReference type="ARBA" id="ARBA00022723"/>
    </source>
</evidence>
<dbReference type="PIRSF" id="PIRSF026671">
    <property type="entry name" value="AA_dipeptidase"/>
    <property type="match status" value="1"/>
</dbReference>
<comment type="similarity">
    <text evidence="9 10">Belongs to the peptidase M15D family.</text>
</comment>
<keyword evidence="8 10" id="KW-0961">Cell wall biogenesis/degradation</keyword>
<dbReference type="GO" id="GO:0006508">
    <property type="term" value="P:proteolysis"/>
    <property type="evidence" value="ECO:0007669"/>
    <property type="project" value="UniProtKB-KW"/>
</dbReference>
<gene>
    <name evidence="9" type="primary">ddpX</name>
    <name evidence="11" type="ORF">GGD89_001180</name>
</gene>
<keyword evidence="3 9" id="KW-0479">Metal-binding</keyword>
<evidence type="ECO:0000256" key="7">
    <source>
        <dbReference type="ARBA" id="ARBA00023049"/>
    </source>
</evidence>
<dbReference type="SUPFAM" id="SSF55166">
    <property type="entry name" value="Hedgehog/DD-peptidase"/>
    <property type="match status" value="1"/>
</dbReference>
<keyword evidence="4 9" id="KW-0378">Hydrolase</keyword>
<evidence type="ECO:0000256" key="5">
    <source>
        <dbReference type="ARBA" id="ARBA00022833"/>
    </source>
</evidence>
<evidence type="ECO:0000256" key="1">
    <source>
        <dbReference type="ARBA" id="ARBA00001362"/>
    </source>
</evidence>
<dbReference type="Gene3D" id="3.30.1380.10">
    <property type="match status" value="1"/>
</dbReference>
<evidence type="ECO:0000313" key="12">
    <source>
        <dbReference type="Proteomes" id="UP000554286"/>
    </source>
</evidence>
<dbReference type="EC" id="3.4.13.22" evidence="9 10"/>
<dbReference type="Proteomes" id="UP000554286">
    <property type="component" value="Unassembled WGS sequence"/>
</dbReference>
<comment type="cofactor">
    <cofactor evidence="9">
        <name>Zn(2+)</name>
        <dbReference type="ChEBI" id="CHEBI:29105"/>
    </cofactor>
    <text evidence="9">Binds 1 zinc ion per subunit.</text>
</comment>
<protein>
    <recommendedName>
        <fullName evidence="9 10">D-alanyl-D-alanine dipeptidase</fullName>
        <shortName evidence="9 10">D-Ala-D-Ala dipeptidase</shortName>
        <ecNumber evidence="9 10">3.4.13.22</ecNumber>
    </recommendedName>
</protein>
<feature type="binding site" evidence="9">
    <location>
        <position position="93"/>
    </location>
    <ligand>
        <name>Zn(2+)</name>
        <dbReference type="ChEBI" id="CHEBI:29105"/>
        <note>catalytic</note>
    </ligand>
</feature>
<feature type="binding site" evidence="9">
    <location>
        <position position="100"/>
    </location>
    <ligand>
        <name>Zn(2+)</name>
        <dbReference type="ChEBI" id="CHEBI:29105"/>
        <note>catalytic</note>
    </ligand>
</feature>
<reference evidence="11 12" key="1">
    <citation type="submission" date="2020-08" db="EMBL/GenBank/DDBJ databases">
        <title>Genome sequencing of Purple Non-Sulfur Bacteria from various extreme environments.</title>
        <authorList>
            <person name="Mayer M."/>
        </authorList>
    </citation>
    <scope>NUCLEOTIDE SEQUENCE [LARGE SCALE GENOMIC DNA]</scope>
    <source>
        <strain evidence="11 12">JA131</strain>
    </source>
</reference>
<evidence type="ECO:0000256" key="8">
    <source>
        <dbReference type="ARBA" id="ARBA00023316"/>
    </source>
</evidence>
<proteinExistence type="inferred from homology"/>
<feature type="site" description="Transition state stabilizer" evidence="9">
    <location>
        <position position="66"/>
    </location>
</feature>
<keyword evidence="12" id="KW-1185">Reference proteome</keyword>
<sequence>MLTEITPESYDVDLHLAYATADNITGRPIYARSACYLHADAATLLGRAVGLARPLGLRLRILDAFRPAEAQWKLWEAQPNPTFVADPRRGSPHSMAAAVDLTLVDAVTGTPLDMGTGFDDLRPESEHGNQDISPDAQRHRALLLGVMTTAGWDWYVKEWWHYQLFKPRGTYPVLTDRAAGTHLMPEAA</sequence>
<evidence type="ECO:0000313" key="11">
    <source>
        <dbReference type="EMBL" id="MBB4265558.1"/>
    </source>
</evidence>
<feature type="active site" description="Proton donor/acceptor" evidence="9">
    <location>
        <position position="158"/>
    </location>
</feature>